<feature type="region of interest" description="Disordered" evidence="1">
    <location>
        <begin position="239"/>
        <end position="276"/>
    </location>
</feature>
<feature type="compositionally biased region" description="Polar residues" evidence="1">
    <location>
        <begin position="259"/>
        <end position="270"/>
    </location>
</feature>
<dbReference type="RefSeq" id="XP_046008170.1">
    <property type="nucleotide sequence ID" value="XM_046162698.1"/>
</dbReference>
<dbReference type="PANTHER" id="PTHR24148">
    <property type="entry name" value="ANKYRIN REPEAT DOMAIN-CONTAINING PROTEIN 39 HOMOLOG-RELATED"/>
    <property type="match status" value="1"/>
</dbReference>
<dbReference type="InterPro" id="IPR010730">
    <property type="entry name" value="HET"/>
</dbReference>
<evidence type="ECO:0000256" key="1">
    <source>
        <dbReference type="SAM" id="MobiDB-lite"/>
    </source>
</evidence>
<feature type="domain" description="Heterokaryon incompatibility" evidence="2">
    <location>
        <begin position="324"/>
        <end position="497"/>
    </location>
</feature>
<accession>A0A9P8Y0K5</accession>
<feature type="compositionally biased region" description="Low complexity" evidence="1">
    <location>
        <begin position="168"/>
        <end position="188"/>
    </location>
</feature>
<gene>
    <name evidence="3" type="ORF">B0I36DRAFT_434296</name>
</gene>
<dbReference type="PANTHER" id="PTHR24148:SF64">
    <property type="entry name" value="HETEROKARYON INCOMPATIBILITY DOMAIN-CONTAINING PROTEIN"/>
    <property type="match status" value="1"/>
</dbReference>
<dbReference type="AlphaFoldDB" id="A0A9P8Y0K5"/>
<feature type="compositionally biased region" description="Low complexity" evidence="1">
    <location>
        <begin position="240"/>
        <end position="256"/>
    </location>
</feature>
<dbReference type="GeneID" id="70192244"/>
<feature type="region of interest" description="Disordered" evidence="1">
    <location>
        <begin position="168"/>
        <end position="203"/>
    </location>
</feature>
<comment type="caution">
    <text evidence="3">The sequence shown here is derived from an EMBL/GenBank/DDBJ whole genome shotgun (WGS) entry which is preliminary data.</text>
</comment>
<evidence type="ECO:0000313" key="3">
    <source>
        <dbReference type="EMBL" id="KAH7024622.1"/>
    </source>
</evidence>
<protein>
    <submittedName>
        <fullName evidence="3">Heterokaryon incompatibility protein-domain-containing protein</fullName>
    </submittedName>
</protein>
<dbReference type="Pfam" id="PF06985">
    <property type="entry name" value="HET"/>
    <property type="match status" value="1"/>
</dbReference>
<dbReference type="OrthoDB" id="2157530at2759"/>
<feature type="region of interest" description="Disordered" evidence="1">
    <location>
        <begin position="1"/>
        <end position="27"/>
    </location>
</feature>
<dbReference type="InterPro" id="IPR052895">
    <property type="entry name" value="HetReg/Transcr_Mod"/>
</dbReference>
<sequence length="773" mass="84952">MAPDAEVLQPVPQPFTGAAFPQPRHESNSPLRLFRRQGCPNLTLLCPGGGCCDYNNPCCGALCCASGYVCSGSAPDGSPCCVAIGAVTNQCLGSSTSVRGDLLAFRVSWAILTDALQNTSLWNSRVEVCRVMCHAQTTAFVVHLDHPAILTSLALRLARRYTYSSTTSTRTASTSSSRSASATPSSSTGPFNGPGQGFSPSSETLSPAAIGGIAAGCAVVGLVLLGVIIWYFCCRPPPTSTSTRSRTPTGSTTGPGDQSAHTGSGGTTAVPTRKDPLTPYYDSIAVSDNEIRVLVVHPGGKHDPIECTLRRTKVARTAPGFIHYEALSYVWAQEPDILYTGAEGRVPLDGHCFVRFGDEGERMKFEAFGQNLEMAIRHLRRPVGDRVIWTDSICINQKSKPEKARQIPLMRQVYENADRVVAWLSEDETDVQDLVDKSRWMTESLVGKGSAAIIDWLGRNDEVADGRLWMMLNDDQRFSLSRIVRLPFWTRRWILQEITLAQVLVVQIGNLEVSWKDVSGMITDVNPAQHQDTDDFSIAVDLAGPSVDPWHNAMGSLHEVRHRFKIMQWLRQRYRARHERGGIRLLRLMQGLTSWNCLVPADRISALIGLVSSQDRDANNPKLTLQPIADALRGLDGGETDAAKQHAKDIRETYNDLLSNPPDIDGLQSYCGMVEVCGRFVENEALLHGRLDALNACDIGNPWPHLPSWIPNFCSVRVRHSIIEHIPRPGNELVDSASPTFHATRDERPRVVQRFQRTEPSTTPRISRARTSS</sequence>
<name>A0A9P8Y0K5_9PEZI</name>
<dbReference type="Proteomes" id="UP000756346">
    <property type="component" value="Unassembled WGS sequence"/>
</dbReference>
<reference evidence="3" key="1">
    <citation type="journal article" date="2021" name="Nat. Commun.">
        <title>Genetic determinants of endophytism in the Arabidopsis root mycobiome.</title>
        <authorList>
            <person name="Mesny F."/>
            <person name="Miyauchi S."/>
            <person name="Thiergart T."/>
            <person name="Pickel B."/>
            <person name="Atanasova L."/>
            <person name="Karlsson M."/>
            <person name="Huettel B."/>
            <person name="Barry K.W."/>
            <person name="Haridas S."/>
            <person name="Chen C."/>
            <person name="Bauer D."/>
            <person name="Andreopoulos W."/>
            <person name="Pangilinan J."/>
            <person name="LaButti K."/>
            <person name="Riley R."/>
            <person name="Lipzen A."/>
            <person name="Clum A."/>
            <person name="Drula E."/>
            <person name="Henrissat B."/>
            <person name="Kohler A."/>
            <person name="Grigoriev I.V."/>
            <person name="Martin F.M."/>
            <person name="Hacquard S."/>
        </authorList>
    </citation>
    <scope>NUCLEOTIDE SEQUENCE</scope>
    <source>
        <strain evidence="3">MPI-CAGE-CH-0230</strain>
    </source>
</reference>
<feature type="compositionally biased region" description="Polar residues" evidence="1">
    <location>
        <begin position="758"/>
        <end position="773"/>
    </location>
</feature>
<dbReference type="EMBL" id="JAGTJQ010000009">
    <property type="protein sequence ID" value="KAH7024622.1"/>
    <property type="molecule type" value="Genomic_DNA"/>
</dbReference>
<proteinExistence type="predicted"/>
<evidence type="ECO:0000259" key="2">
    <source>
        <dbReference type="Pfam" id="PF06985"/>
    </source>
</evidence>
<organism evidence="3 4">
    <name type="scientific">Microdochium trichocladiopsis</name>
    <dbReference type="NCBI Taxonomy" id="1682393"/>
    <lineage>
        <taxon>Eukaryota</taxon>
        <taxon>Fungi</taxon>
        <taxon>Dikarya</taxon>
        <taxon>Ascomycota</taxon>
        <taxon>Pezizomycotina</taxon>
        <taxon>Sordariomycetes</taxon>
        <taxon>Xylariomycetidae</taxon>
        <taxon>Xylariales</taxon>
        <taxon>Microdochiaceae</taxon>
        <taxon>Microdochium</taxon>
    </lineage>
</organism>
<keyword evidence="4" id="KW-1185">Reference proteome</keyword>
<evidence type="ECO:0000313" key="4">
    <source>
        <dbReference type="Proteomes" id="UP000756346"/>
    </source>
</evidence>
<feature type="region of interest" description="Disordered" evidence="1">
    <location>
        <begin position="752"/>
        <end position="773"/>
    </location>
</feature>